<comment type="similarity">
    <text evidence="3 8">Belongs to the PTPA-type PPIase family.</text>
</comment>
<dbReference type="GO" id="GO:0005737">
    <property type="term" value="C:cytoplasm"/>
    <property type="evidence" value="ECO:0007669"/>
    <property type="project" value="UniProtKB-SubCell"/>
</dbReference>
<dbReference type="eggNOG" id="KOG2867">
    <property type="taxonomic scope" value="Eukaryota"/>
</dbReference>
<keyword evidence="11" id="KW-1185">Reference proteome</keyword>
<comment type="function">
    <text evidence="7">PPIases accelerate the folding of proteins. It catalyzes the cis-trans isomerization of proline imidic peptide bonds in oligopeptides. Acts as a regulatory subunit for PP2A-like phosphatases modulating their activity or substrate specificity, probably by inducing a conformational change in the catalytic subunit, a direct target of the PPIase. Can reactivate inactive phosphatase PP2A-phosphatase methylesterase complexes (PP2Ai) in presence of ATP and Mg(2+) by dissociating the inactive form from the complex.</text>
</comment>
<evidence type="ECO:0000256" key="2">
    <source>
        <dbReference type="ARBA" id="ARBA00004496"/>
    </source>
</evidence>
<dbReference type="GO" id="GO:0007052">
    <property type="term" value="P:mitotic spindle organization"/>
    <property type="evidence" value="ECO:0007669"/>
    <property type="project" value="TreeGrafter"/>
</dbReference>
<evidence type="ECO:0000256" key="6">
    <source>
        <dbReference type="ARBA" id="ARBA00023235"/>
    </source>
</evidence>
<dbReference type="Gene3D" id="1.20.120.1150">
    <property type="match status" value="1"/>
</dbReference>
<feature type="region of interest" description="Disordered" evidence="9">
    <location>
        <begin position="365"/>
        <end position="398"/>
    </location>
</feature>
<evidence type="ECO:0000313" key="10">
    <source>
        <dbReference type="EMBL" id="EKD01437.1"/>
    </source>
</evidence>
<dbReference type="InterPro" id="IPR004327">
    <property type="entry name" value="Phstyr_phstse_ac"/>
</dbReference>
<name>K1VPN8_TRIAC</name>
<dbReference type="EMBL" id="AMBO01000316">
    <property type="protein sequence ID" value="EKD01437.1"/>
    <property type="molecule type" value="Genomic_DNA"/>
</dbReference>
<comment type="caution">
    <text evidence="10">The sequence shown here is derived from an EMBL/GenBank/DDBJ whole genome shotgun (WGS) entry which is preliminary data.</text>
</comment>
<keyword evidence="5 8" id="KW-0697">Rotamase</keyword>
<evidence type="ECO:0000256" key="9">
    <source>
        <dbReference type="SAM" id="MobiDB-lite"/>
    </source>
</evidence>
<dbReference type="GO" id="GO:0000159">
    <property type="term" value="C:protein phosphatase type 2A complex"/>
    <property type="evidence" value="ECO:0007669"/>
    <property type="project" value="TreeGrafter"/>
</dbReference>
<comment type="catalytic activity">
    <reaction evidence="1 8">
        <text>[protein]-peptidylproline (omega=180) = [protein]-peptidylproline (omega=0)</text>
        <dbReference type="Rhea" id="RHEA:16237"/>
        <dbReference type="Rhea" id="RHEA-COMP:10747"/>
        <dbReference type="Rhea" id="RHEA-COMP:10748"/>
        <dbReference type="ChEBI" id="CHEBI:83833"/>
        <dbReference type="ChEBI" id="CHEBI:83834"/>
        <dbReference type="EC" id="5.2.1.8"/>
    </reaction>
</comment>
<dbReference type="GO" id="GO:0005634">
    <property type="term" value="C:nucleus"/>
    <property type="evidence" value="ECO:0007669"/>
    <property type="project" value="TreeGrafter"/>
</dbReference>
<keyword evidence="4 8" id="KW-0963">Cytoplasm</keyword>
<gene>
    <name evidence="10" type="ORF">A1Q2_04279</name>
</gene>
<dbReference type="Pfam" id="PF03095">
    <property type="entry name" value="PTPA"/>
    <property type="match status" value="1"/>
</dbReference>
<dbReference type="SUPFAM" id="SSF140984">
    <property type="entry name" value="PTPA-like"/>
    <property type="match status" value="1"/>
</dbReference>
<feature type="compositionally biased region" description="Low complexity" evidence="9">
    <location>
        <begin position="373"/>
        <end position="391"/>
    </location>
</feature>
<accession>K1VPN8</accession>
<dbReference type="EC" id="5.2.1.8" evidence="8"/>
<dbReference type="HOGENOM" id="CLU_030733_1_1_1"/>
<dbReference type="OrthoDB" id="16120at2759"/>
<evidence type="ECO:0000313" key="11">
    <source>
        <dbReference type="Proteomes" id="UP000006757"/>
    </source>
</evidence>
<protein>
    <recommendedName>
        <fullName evidence="8">Serine/threonine-protein phosphatase 2A activator</fullName>
        <ecNumber evidence="8">5.2.1.8</ecNumber>
    </recommendedName>
    <alternativeName>
        <fullName evidence="8">Phosphotyrosyl phosphatase activator</fullName>
    </alternativeName>
</protein>
<dbReference type="GO" id="GO:0003755">
    <property type="term" value="F:peptidyl-prolyl cis-trans isomerase activity"/>
    <property type="evidence" value="ECO:0007669"/>
    <property type="project" value="UniProtKB-KW"/>
</dbReference>
<evidence type="ECO:0000256" key="4">
    <source>
        <dbReference type="ARBA" id="ARBA00022490"/>
    </source>
</evidence>
<evidence type="ECO:0000256" key="8">
    <source>
        <dbReference type="RuleBase" id="RU361210"/>
    </source>
</evidence>
<evidence type="ECO:0000256" key="1">
    <source>
        <dbReference type="ARBA" id="ARBA00000971"/>
    </source>
</evidence>
<dbReference type="AlphaFoldDB" id="K1VPN8"/>
<feature type="compositionally biased region" description="Low complexity" evidence="9">
    <location>
        <begin position="1"/>
        <end position="33"/>
    </location>
</feature>
<proteinExistence type="inferred from homology"/>
<dbReference type="PANTHER" id="PTHR10012:SF5">
    <property type="entry name" value="SERINE_THREONINE-PROTEIN PHOSPHATASE 2A ACTIVATOR 2"/>
    <property type="match status" value="1"/>
</dbReference>
<organism evidence="10 11">
    <name type="scientific">Trichosporon asahii var. asahii (strain CBS 8904)</name>
    <name type="common">Yeast</name>
    <dbReference type="NCBI Taxonomy" id="1220162"/>
    <lineage>
        <taxon>Eukaryota</taxon>
        <taxon>Fungi</taxon>
        <taxon>Dikarya</taxon>
        <taxon>Basidiomycota</taxon>
        <taxon>Agaricomycotina</taxon>
        <taxon>Tremellomycetes</taxon>
        <taxon>Trichosporonales</taxon>
        <taxon>Trichosporonaceae</taxon>
        <taxon>Trichosporon</taxon>
    </lineage>
</organism>
<dbReference type="InterPro" id="IPR043170">
    <property type="entry name" value="PTPA_C_lid"/>
</dbReference>
<keyword evidence="6 8" id="KW-0413">Isomerase</keyword>
<feature type="region of interest" description="Disordered" evidence="9">
    <location>
        <begin position="1"/>
        <end position="46"/>
    </location>
</feature>
<sequence>MAPTMAPTTAPTRVPTQAPGRVPPVTATPTRAPGVPPSNAPTTNGDIGEVLAALPTDPAPPQPVLTSERNVAAWPSTPGYQSFQVWLKQRCARIQGQPIRRGKEGVKAELMDMLDALMSWIEEVPPQPQSSQRFGNLAFRTYISLVEQRLPPMLDWMDERLRGQVLPLLIQSHAFGHKTRLDYGTGHELAFACALYCITLSLAMSNDPETDAIADDLVLRVFPRYLDLTTQLQATYRLEPAGSHGVWGLDDYVFLPYYFGSAQVLGSDLTPAQALKDATRPGTKPEDFEDMYTLALHRVGYFKKGARFSEHSPLLYSLSQFPNWVKVHAGLGKMFAAEVLGKRVVVQGLWVGGWLWGNPLPHVEREEADKPKSPFTAAPSAASPFPATSAPGRTTRPK</sequence>
<comment type="subcellular location">
    <subcellularLocation>
        <location evidence="2 8">Cytoplasm</location>
    </subcellularLocation>
</comment>
<dbReference type="Proteomes" id="UP000006757">
    <property type="component" value="Unassembled WGS sequence"/>
</dbReference>
<evidence type="ECO:0000256" key="3">
    <source>
        <dbReference type="ARBA" id="ARBA00011019"/>
    </source>
</evidence>
<evidence type="ECO:0000256" key="5">
    <source>
        <dbReference type="ARBA" id="ARBA00023110"/>
    </source>
</evidence>
<dbReference type="GO" id="GO:0008160">
    <property type="term" value="F:protein tyrosine phosphatase activator activity"/>
    <property type="evidence" value="ECO:0007669"/>
    <property type="project" value="TreeGrafter"/>
</dbReference>
<dbReference type="STRING" id="1220162.K1VPN8"/>
<evidence type="ECO:0000256" key="7">
    <source>
        <dbReference type="ARBA" id="ARBA00025287"/>
    </source>
</evidence>
<reference evidence="10 11" key="1">
    <citation type="journal article" date="2012" name="Eukaryot. Cell">
        <title>Genome sequence of the Trichosporon asahii environmental strain CBS 8904.</title>
        <authorList>
            <person name="Yang R.Y."/>
            <person name="Li H.T."/>
            <person name="Zhu H."/>
            <person name="Zhou G.P."/>
            <person name="Wang M."/>
            <person name="Wang L."/>
        </authorList>
    </citation>
    <scope>NUCLEOTIDE SEQUENCE [LARGE SCALE GENOMIC DNA]</scope>
    <source>
        <strain evidence="10 11">CBS 8904</strain>
    </source>
</reference>
<dbReference type="InParanoid" id="K1VPN8"/>
<dbReference type="PANTHER" id="PTHR10012">
    <property type="entry name" value="SERINE/THREONINE-PROTEIN PHOSPHATASE 2A REGULATORY SUBUNIT B"/>
    <property type="match status" value="1"/>
</dbReference>
<dbReference type="InterPro" id="IPR037218">
    <property type="entry name" value="PTPA_sf"/>
</dbReference>